<sequence>MNLGYLPHLGSLWNERSSYQAYDDGETAKTDDDVTTIDYHGRDKWTKQKSIMGDGHQSDRFRFRQDRQAQQRNVMDGSIGGEWDGPGVHFLVGSSQQKAAPRERSAPATGPGRRRTASAGGQGWERNQRPKGTSGRRPVQYSYTVSSNLLDETSDPPRRTGSQPFGPDGSVGAHHHHHHHSLIIHSFANSPADGWIDGWKEQNSGFLS</sequence>
<comment type="caution">
    <text evidence="2">The sequence shown here is derived from an EMBL/GenBank/DDBJ whole genome shotgun (WGS) entry which is preliminary data.</text>
</comment>
<feature type="region of interest" description="Disordered" evidence="1">
    <location>
        <begin position="67"/>
        <end position="177"/>
    </location>
</feature>
<feature type="compositionally biased region" description="Polar residues" evidence="1">
    <location>
        <begin position="141"/>
        <end position="151"/>
    </location>
</feature>
<dbReference type="EMBL" id="JAGPYM010000001">
    <property type="protein sequence ID" value="KAH6900134.1"/>
    <property type="molecule type" value="Genomic_DNA"/>
</dbReference>
<dbReference type="Proteomes" id="UP000777438">
    <property type="component" value="Unassembled WGS sequence"/>
</dbReference>
<evidence type="ECO:0000313" key="2">
    <source>
        <dbReference type="EMBL" id="KAH6900134.1"/>
    </source>
</evidence>
<dbReference type="AlphaFoldDB" id="A0A9P8WLU4"/>
<reference evidence="2 3" key="1">
    <citation type="journal article" date="2021" name="Nat. Commun.">
        <title>Genetic determinants of endophytism in the Arabidopsis root mycobiome.</title>
        <authorList>
            <person name="Mesny F."/>
            <person name="Miyauchi S."/>
            <person name="Thiergart T."/>
            <person name="Pickel B."/>
            <person name="Atanasova L."/>
            <person name="Karlsson M."/>
            <person name="Huettel B."/>
            <person name="Barry K.W."/>
            <person name="Haridas S."/>
            <person name="Chen C."/>
            <person name="Bauer D."/>
            <person name="Andreopoulos W."/>
            <person name="Pangilinan J."/>
            <person name="LaButti K."/>
            <person name="Riley R."/>
            <person name="Lipzen A."/>
            <person name="Clum A."/>
            <person name="Drula E."/>
            <person name="Henrissat B."/>
            <person name="Kohler A."/>
            <person name="Grigoriev I.V."/>
            <person name="Martin F.M."/>
            <person name="Hacquard S."/>
        </authorList>
    </citation>
    <scope>NUCLEOTIDE SEQUENCE [LARGE SCALE GENOMIC DNA]</scope>
    <source>
        <strain evidence="2 3">MPI-CAGE-CH-0241</strain>
    </source>
</reference>
<evidence type="ECO:0000313" key="3">
    <source>
        <dbReference type="Proteomes" id="UP000777438"/>
    </source>
</evidence>
<accession>A0A9P8WLU4</accession>
<evidence type="ECO:0000256" key="1">
    <source>
        <dbReference type="SAM" id="MobiDB-lite"/>
    </source>
</evidence>
<name>A0A9P8WLU4_9HYPO</name>
<gene>
    <name evidence="2" type="ORF">B0T10DRAFT_17001</name>
</gene>
<protein>
    <submittedName>
        <fullName evidence="2">Uncharacterized protein</fullName>
    </submittedName>
</protein>
<keyword evidence="3" id="KW-1185">Reference proteome</keyword>
<organism evidence="2 3">
    <name type="scientific">Thelonectria olida</name>
    <dbReference type="NCBI Taxonomy" id="1576542"/>
    <lineage>
        <taxon>Eukaryota</taxon>
        <taxon>Fungi</taxon>
        <taxon>Dikarya</taxon>
        <taxon>Ascomycota</taxon>
        <taxon>Pezizomycotina</taxon>
        <taxon>Sordariomycetes</taxon>
        <taxon>Hypocreomycetidae</taxon>
        <taxon>Hypocreales</taxon>
        <taxon>Nectriaceae</taxon>
        <taxon>Thelonectria</taxon>
    </lineage>
</organism>
<proteinExistence type="predicted"/>